<dbReference type="Pfam" id="PF00072">
    <property type="entry name" value="Response_reg"/>
    <property type="match status" value="2"/>
</dbReference>
<dbReference type="InterPro" id="IPR005467">
    <property type="entry name" value="His_kinase_dom"/>
</dbReference>
<evidence type="ECO:0000313" key="15">
    <source>
        <dbReference type="Proteomes" id="UP000003763"/>
    </source>
</evidence>
<dbReference type="PATRIC" id="fig|742733.3.peg.14"/>
<dbReference type="SMART" id="SM00387">
    <property type="entry name" value="HATPase_c"/>
    <property type="match status" value="1"/>
</dbReference>
<keyword evidence="11" id="KW-1133">Transmembrane helix</keyword>
<dbReference type="SUPFAM" id="SSF55874">
    <property type="entry name" value="ATPase domain of HSP90 chaperone/DNA topoisomerase II/histidine kinase"/>
    <property type="match status" value="1"/>
</dbReference>
<dbReference type="SUPFAM" id="SSF47384">
    <property type="entry name" value="Homodimeric domain of signal transducing histidine kinase"/>
    <property type="match status" value="1"/>
</dbReference>
<evidence type="ECO:0000256" key="4">
    <source>
        <dbReference type="ARBA" id="ARBA00018672"/>
    </source>
</evidence>
<feature type="domain" description="Histidine kinase" evidence="12">
    <location>
        <begin position="240"/>
        <end position="463"/>
    </location>
</feature>
<keyword evidence="7" id="KW-0902">Two-component regulatory system</keyword>
<evidence type="ECO:0000256" key="9">
    <source>
        <dbReference type="ARBA" id="ARBA00074306"/>
    </source>
</evidence>
<dbReference type="InterPro" id="IPR003661">
    <property type="entry name" value="HisK_dim/P_dom"/>
</dbReference>
<dbReference type="PROSITE" id="PS50109">
    <property type="entry name" value="HIS_KIN"/>
    <property type="match status" value="1"/>
</dbReference>
<protein>
    <recommendedName>
        <fullName evidence="9">Circadian input-output histidine kinase CikA</fullName>
        <ecNumber evidence="3">2.7.13.3</ecNumber>
    </recommendedName>
    <alternativeName>
        <fullName evidence="4">Stage 0 sporulation protein A homolog</fullName>
    </alternativeName>
</protein>
<dbReference type="InterPro" id="IPR036097">
    <property type="entry name" value="HisK_dim/P_sf"/>
</dbReference>
<dbReference type="PROSITE" id="PS50110">
    <property type="entry name" value="RESPONSE_REGULATORY"/>
    <property type="match status" value="2"/>
</dbReference>
<dbReference type="CDD" id="cd00082">
    <property type="entry name" value="HisKA"/>
    <property type="match status" value="1"/>
</dbReference>
<gene>
    <name evidence="14" type="ORF">HMPREF9469_00014</name>
</gene>
<reference evidence="14 15" key="1">
    <citation type="submission" date="2011-08" db="EMBL/GenBank/DDBJ databases">
        <title>The Genome Sequence of Clostridium citroniae WAL-17108.</title>
        <authorList>
            <consortium name="The Broad Institute Genome Sequencing Platform"/>
            <person name="Earl A."/>
            <person name="Ward D."/>
            <person name="Feldgarden M."/>
            <person name="Gevers D."/>
            <person name="Finegold S.M."/>
            <person name="Summanen P.H."/>
            <person name="Molitoris D.R."/>
            <person name="Vaisanen M.L."/>
            <person name="Daigneault M."/>
            <person name="Allen-Vercoe E."/>
            <person name="Young S.K."/>
            <person name="Zeng Q."/>
            <person name="Gargeya S."/>
            <person name="Fitzgerald M."/>
            <person name="Haas B."/>
            <person name="Abouelleil A."/>
            <person name="Alvarado L."/>
            <person name="Arachchi H.M."/>
            <person name="Berlin A."/>
            <person name="Brown A."/>
            <person name="Chapman S.B."/>
            <person name="Chen Z."/>
            <person name="Dunbar C."/>
            <person name="Freedman E."/>
            <person name="Gearin G."/>
            <person name="Gellesch M."/>
            <person name="Goldberg J."/>
            <person name="Griggs A."/>
            <person name="Gujja S."/>
            <person name="Heiman D."/>
            <person name="Howarth C."/>
            <person name="Larson L."/>
            <person name="Lui A."/>
            <person name="MacDonald P.J.P."/>
            <person name="Montmayeur A."/>
            <person name="Murphy C."/>
            <person name="Neiman D."/>
            <person name="Pearson M."/>
            <person name="Priest M."/>
            <person name="Roberts A."/>
            <person name="Saif S."/>
            <person name="Shea T."/>
            <person name="Shenoy N."/>
            <person name="Sisk P."/>
            <person name="Stolte C."/>
            <person name="Sykes S."/>
            <person name="Wortman J."/>
            <person name="Nusbaum C."/>
            <person name="Birren B."/>
        </authorList>
    </citation>
    <scope>NUCLEOTIDE SEQUENCE [LARGE SCALE GENOMIC DNA]</scope>
    <source>
        <strain evidence="14 15">WAL-17108</strain>
    </source>
</reference>
<dbReference type="HOGENOM" id="CLU_000445_114_21_9"/>
<dbReference type="SMART" id="SM00388">
    <property type="entry name" value="HisKA"/>
    <property type="match status" value="1"/>
</dbReference>
<comment type="function">
    <text evidence="8">May play the central regulatory role in sporulation. It may be an element of the effector pathway responsible for the activation of sporulation genes in response to nutritional stress. Spo0A may act in concert with spo0H (a sigma factor) to control the expression of some genes that are critical to the sporulation process.</text>
</comment>
<keyword evidence="5 10" id="KW-0597">Phosphoprotein</keyword>
<keyword evidence="11" id="KW-0812">Transmembrane</keyword>
<evidence type="ECO:0000256" key="1">
    <source>
        <dbReference type="ARBA" id="ARBA00000085"/>
    </source>
</evidence>
<dbReference type="SMART" id="SM00448">
    <property type="entry name" value="REC"/>
    <property type="match status" value="2"/>
</dbReference>
<feature type="domain" description="Response regulatory" evidence="13">
    <location>
        <begin position="620"/>
        <end position="741"/>
    </location>
</feature>
<dbReference type="AlphaFoldDB" id="G5HBQ2"/>
<feature type="modified residue" description="4-aspartylphosphate" evidence="10">
    <location>
        <position position="533"/>
    </location>
</feature>
<feature type="transmembrane region" description="Helical" evidence="11">
    <location>
        <begin position="180"/>
        <end position="201"/>
    </location>
</feature>
<name>G5HBQ2_9FIRM</name>
<evidence type="ECO:0000259" key="13">
    <source>
        <dbReference type="PROSITE" id="PS50110"/>
    </source>
</evidence>
<evidence type="ECO:0000256" key="7">
    <source>
        <dbReference type="ARBA" id="ARBA00023012"/>
    </source>
</evidence>
<accession>G5HBQ2</accession>
<dbReference type="RefSeq" id="WP_007857841.1">
    <property type="nucleotide sequence ID" value="NZ_JH376420.1"/>
</dbReference>
<evidence type="ECO:0000256" key="3">
    <source>
        <dbReference type="ARBA" id="ARBA00012438"/>
    </source>
</evidence>
<dbReference type="eggNOG" id="COG2205">
    <property type="taxonomic scope" value="Bacteria"/>
</dbReference>
<dbReference type="EC" id="2.7.13.3" evidence="3"/>
<dbReference type="InterPro" id="IPR004358">
    <property type="entry name" value="Sig_transdc_His_kin-like_C"/>
</dbReference>
<dbReference type="Pfam" id="PF02518">
    <property type="entry name" value="HATPase_c"/>
    <property type="match status" value="1"/>
</dbReference>
<dbReference type="GO" id="GO:0000155">
    <property type="term" value="F:phosphorelay sensor kinase activity"/>
    <property type="evidence" value="ECO:0007669"/>
    <property type="project" value="InterPro"/>
</dbReference>
<evidence type="ECO:0000256" key="5">
    <source>
        <dbReference type="ARBA" id="ARBA00022553"/>
    </source>
</evidence>
<dbReference type="InterPro" id="IPR001789">
    <property type="entry name" value="Sig_transdc_resp-reg_receiver"/>
</dbReference>
<dbReference type="SUPFAM" id="SSF52172">
    <property type="entry name" value="CheY-like"/>
    <property type="match status" value="2"/>
</dbReference>
<evidence type="ECO:0000256" key="6">
    <source>
        <dbReference type="ARBA" id="ARBA00022777"/>
    </source>
</evidence>
<dbReference type="PRINTS" id="PR00344">
    <property type="entry name" value="BCTRLSENSOR"/>
</dbReference>
<organism evidence="14 15">
    <name type="scientific">[Clostridium] citroniae WAL-17108</name>
    <dbReference type="NCBI Taxonomy" id="742733"/>
    <lineage>
        <taxon>Bacteria</taxon>
        <taxon>Bacillati</taxon>
        <taxon>Bacillota</taxon>
        <taxon>Clostridia</taxon>
        <taxon>Lachnospirales</taxon>
        <taxon>Lachnospiraceae</taxon>
        <taxon>Enterocloster</taxon>
    </lineage>
</organism>
<dbReference type="PANTHER" id="PTHR45339">
    <property type="entry name" value="HYBRID SIGNAL TRANSDUCTION HISTIDINE KINASE J"/>
    <property type="match status" value="1"/>
</dbReference>
<dbReference type="CDD" id="cd17546">
    <property type="entry name" value="REC_hyHK_CKI1_RcsC-like"/>
    <property type="match status" value="2"/>
</dbReference>
<evidence type="ECO:0000256" key="8">
    <source>
        <dbReference type="ARBA" id="ARBA00024867"/>
    </source>
</evidence>
<evidence type="ECO:0000256" key="2">
    <source>
        <dbReference type="ARBA" id="ARBA00006402"/>
    </source>
</evidence>
<dbReference type="CDD" id="cd16922">
    <property type="entry name" value="HATPase_EvgS-ArcB-TorS-like"/>
    <property type="match status" value="1"/>
</dbReference>
<dbReference type="Gene3D" id="3.30.565.10">
    <property type="entry name" value="Histidine kinase-like ATPase, C-terminal domain"/>
    <property type="match status" value="1"/>
</dbReference>
<dbReference type="EMBL" id="ADLJ01000001">
    <property type="protein sequence ID" value="EHF01137.1"/>
    <property type="molecule type" value="Genomic_DNA"/>
</dbReference>
<keyword evidence="11" id="KW-0472">Membrane</keyword>
<dbReference type="Gene3D" id="1.10.287.130">
    <property type="match status" value="1"/>
</dbReference>
<sequence>MNKESKSPLKLSKISLIICIAAFLFSGISILITFEMNLNAQRMYEHPYTVSNSARAMRSRLWDMKSFSGILLSHAFQSEDDKDSFFQSRYGVQNEEIENIRKLYLGPSEDIDALKEAMDDLIEVQTRAVGYTDIQSEDEVREYMDVNVYPYYDRVNECLTTIIDFADAKIYSLKVQVQKAGLVSTFISLMIAFSTIGLTILSNRQERHNLEVMAAREHDLQDALYTAQQSGNAKKDFLSRMSHEIRTPMNVIVGMTAIAGANLDDSNRVKDCLSKIILSSKHLLALINDILDMSKIEEGKLSVSHEQFELSQLFDSIVPAIYSQAAAKGSAFECKFENTVSETVIGDSLRVSQILLNLLSNAIKFTPAGGTIRLIVSQAPVKDGHTMLTFHVEDNGIGMSEEFLQHLFTPFEQEDGSISRKYGGTGLGMAITKNLVGLLGGTIRVKSKQGEGTVFTIELPFGVLEETDKSEIGCWDDLKVLVVDDDEGTCTHASMLLREMGIDADWVQHGSAAVQMVLKAHEEYRDYDVCLIDWKMPDMDGIEVTRRIREEIGPDTLVIIISAYDWGEIENEAKAAGANAFIAKPLFESSLCHALSSVVGKDRGEGEECKAPTVSFEGKRFLLAEDNELNREIAVELLKAAGAEINCTENGKEAVDCFNASATGYYDLILMDIQMPVMNGYEAARAIRQSNHEDAVLIPILAMTANAFHEDEEEALAAGMNGHIAKPIDVGILFRTMSEVLR</sequence>
<dbReference type="FunFam" id="3.30.565.10:FF:000010">
    <property type="entry name" value="Sensor histidine kinase RcsC"/>
    <property type="match status" value="1"/>
</dbReference>
<dbReference type="InterPro" id="IPR003594">
    <property type="entry name" value="HATPase_dom"/>
</dbReference>
<feature type="modified residue" description="4-aspartylphosphate" evidence="10">
    <location>
        <position position="672"/>
    </location>
</feature>
<feature type="domain" description="Response regulatory" evidence="13">
    <location>
        <begin position="479"/>
        <end position="599"/>
    </location>
</feature>
<feature type="transmembrane region" description="Helical" evidence="11">
    <location>
        <begin position="14"/>
        <end position="34"/>
    </location>
</feature>
<evidence type="ECO:0000256" key="10">
    <source>
        <dbReference type="PROSITE-ProRule" id="PRU00169"/>
    </source>
</evidence>
<evidence type="ECO:0000313" key="14">
    <source>
        <dbReference type="EMBL" id="EHF01137.1"/>
    </source>
</evidence>
<proteinExistence type="inferred from homology"/>
<dbReference type="Proteomes" id="UP000003763">
    <property type="component" value="Unassembled WGS sequence"/>
</dbReference>
<comment type="catalytic activity">
    <reaction evidence="1">
        <text>ATP + protein L-histidine = ADP + protein N-phospho-L-histidine.</text>
        <dbReference type="EC" id="2.7.13.3"/>
    </reaction>
</comment>
<dbReference type="Gene3D" id="3.40.50.2300">
    <property type="match status" value="2"/>
</dbReference>
<keyword evidence="6" id="KW-0418">Kinase</keyword>
<evidence type="ECO:0000259" key="12">
    <source>
        <dbReference type="PROSITE" id="PS50109"/>
    </source>
</evidence>
<dbReference type="Pfam" id="PF00512">
    <property type="entry name" value="HisKA"/>
    <property type="match status" value="1"/>
</dbReference>
<dbReference type="InterPro" id="IPR036890">
    <property type="entry name" value="HATPase_C_sf"/>
</dbReference>
<dbReference type="eggNOG" id="COG0642">
    <property type="taxonomic scope" value="Bacteria"/>
</dbReference>
<evidence type="ECO:0000256" key="11">
    <source>
        <dbReference type="SAM" id="Phobius"/>
    </source>
</evidence>
<dbReference type="InterPro" id="IPR011006">
    <property type="entry name" value="CheY-like_superfamily"/>
</dbReference>
<comment type="caution">
    <text evidence="14">The sequence shown here is derived from an EMBL/GenBank/DDBJ whole genome shotgun (WGS) entry which is preliminary data.</text>
</comment>
<comment type="similarity">
    <text evidence="2">In the N-terminal section; belongs to the phytochrome family.</text>
</comment>
<keyword evidence="6" id="KW-0808">Transferase</keyword>
<dbReference type="PANTHER" id="PTHR45339:SF5">
    <property type="entry name" value="HISTIDINE KINASE"/>
    <property type="match status" value="1"/>
</dbReference>